<dbReference type="EMBL" id="SMZQ01000015">
    <property type="protein sequence ID" value="TDL32223.1"/>
    <property type="molecule type" value="Genomic_DNA"/>
</dbReference>
<evidence type="ECO:0000313" key="3">
    <source>
        <dbReference type="Proteomes" id="UP000294621"/>
    </source>
</evidence>
<keyword evidence="1" id="KW-0812">Transmembrane</keyword>
<keyword evidence="1" id="KW-1133">Transmembrane helix</keyword>
<accession>A0A4R5XLJ1</accession>
<evidence type="ECO:0008006" key="4">
    <source>
        <dbReference type="Google" id="ProtNLM"/>
    </source>
</evidence>
<feature type="transmembrane region" description="Helical" evidence="1">
    <location>
        <begin position="96"/>
        <end position="118"/>
    </location>
</feature>
<gene>
    <name evidence="2" type="ORF">E2R57_20070</name>
</gene>
<dbReference type="AlphaFoldDB" id="A0A4R5XLJ1"/>
<sequence>MIEILQWATLAVCGLTAIARVPSLLRGENRSPFYIFALMTLAILLSIEAPYVVIDQALGGINLANLLLRFVIFATIFFLGIRVTKGFGAEGAYRLITGRAGMIVLLAISVAMVAVFFLMDTAGSSAGLVGPARRDARNAVLVEYYGAAGRAYPSYISLVLLPAMVRAVRSRLPILVRIAAGLLALGGIAIALSLLFPFIPRSWDAVEFVVNYTAVLCFVIGLALIWAARVQSSKSVRRQGTSTEK</sequence>
<dbReference type="OrthoDB" id="4937800at2"/>
<proteinExistence type="predicted"/>
<comment type="caution">
    <text evidence="2">The sequence shown here is derived from an EMBL/GenBank/DDBJ whole genome shotgun (WGS) entry which is preliminary data.</text>
</comment>
<protein>
    <recommendedName>
        <fullName evidence="4">Integral membrane protein</fullName>
    </recommendedName>
</protein>
<organism evidence="2 3">
    <name type="scientific">Arthrobacter nitrophenolicus</name>
    <dbReference type="NCBI Taxonomy" id="683150"/>
    <lineage>
        <taxon>Bacteria</taxon>
        <taxon>Bacillati</taxon>
        <taxon>Actinomycetota</taxon>
        <taxon>Actinomycetes</taxon>
        <taxon>Micrococcales</taxon>
        <taxon>Micrococcaceae</taxon>
        <taxon>Arthrobacter</taxon>
    </lineage>
</organism>
<name>A0A4R5XLJ1_9MICC</name>
<dbReference type="Proteomes" id="UP000294621">
    <property type="component" value="Unassembled WGS sequence"/>
</dbReference>
<feature type="transmembrane region" description="Helical" evidence="1">
    <location>
        <begin position="174"/>
        <end position="196"/>
    </location>
</feature>
<evidence type="ECO:0000313" key="2">
    <source>
        <dbReference type="EMBL" id="TDL32223.1"/>
    </source>
</evidence>
<feature type="transmembrane region" description="Helical" evidence="1">
    <location>
        <begin position="208"/>
        <end position="228"/>
    </location>
</feature>
<evidence type="ECO:0000256" key="1">
    <source>
        <dbReference type="SAM" id="Phobius"/>
    </source>
</evidence>
<keyword evidence="1" id="KW-0472">Membrane</keyword>
<reference evidence="2 3" key="1">
    <citation type="submission" date="2019-03" db="EMBL/GenBank/DDBJ databases">
        <title>Genome Sequencing and Assembly of Various Microbes Isolated from Partially Reclaimed Soil and Acid Mine Drainage (AMD) Site.</title>
        <authorList>
            <person name="Steinbock B."/>
            <person name="Bechtold R."/>
            <person name="Sevigny J.L."/>
            <person name="Thomas D."/>
            <person name="Cuthill L.R."/>
            <person name="Aveiro Johannsen E.J."/>
            <person name="Thomas K."/>
            <person name="Ghosh A."/>
        </authorList>
    </citation>
    <scope>NUCLEOTIDE SEQUENCE [LARGE SCALE GENOMIC DNA]</scope>
    <source>
        <strain evidence="2 3">S-A1</strain>
    </source>
</reference>
<dbReference type="RefSeq" id="WP_133352086.1">
    <property type="nucleotide sequence ID" value="NZ_SMZQ01000015.1"/>
</dbReference>
<feature type="transmembrane region" description="Helical" evidence="1">
    <location>
        <begin position="35"/>
        <end position="54"/>
    </location>
</feature>
<feature type="transmembrane region" description="Helical" evidence="1">
    <location>
        <begin position="66"/>
        <end position="84"/>
    </location>
</feature>